<name>A0ABS5ZJY8_9GAMM</name>
<accession>A0ABS5ZJY8</accession>
<evidence type="ECO:0000313" key="2">
    <source>
        <dbReference type="Proteomes" id="UP000690515"/>
    </source>
</evidence>
<protein>
    <recommendedName>
        <fullName evidence="3">STAS/SEC14 domain-containing protein</fullName>
    </recommendedName>
</protein>
<sequence>MTNDPELTRIKTTFDPQFQYIQVEAVEIDSHLLKHARKKVLKACQQNNNYRLLVFLKEMGETVHRNAMDYYNFATSFFSEGFPKNTQIAIITTPTNYGAESVARIAKDRHVNIKLFYEEQEAKKWLLEKPKNTHYLNK</sequence>
<evidence type="ECO:0000313" key="1">
    <source>
        <dbReference type="EMBL" id="MBU2713535.1"/>
    </source>
</evidence>
<reference evidence="1 2" key="1">
    <citation type="submission" date="2021-04" db="EMBL/GenBank/DDBJ databases">
        <authorList>
            <person name="Pira H."/>
            <person name="Risdian C."/>
            <person name="Wink J."/>
        </authorList>
    </citation>
    <scope>NUCLEOTIDE SEQUENCE [LARGE SCALE GENOMIC DNA]</scope>
    <source>
        <strain evidence="1 2">WH53</strain>
    </source>
</reference>
<comment type="caution">
    <text evidence="1">The sequence shown here is derived from an EMBL/GenBank/DDBJ whole genome shotgun (WGS) entry which is preliminary data.</text>
</comment>
<dbReference type="Proteomes" id="UP000690515">
    <property type="component" value="Unassembled WGS sequence"/>
</dbReference>
<dbReference type="RefSeq" id="WP_215821820.1">
    <property type="nucleotide sequence ID" value="NZ_JAGSOY010000086.1"/>
</dbReference>
<organism evidence="1 2">
    <name type="scientific">Zooshikella harenae</name>
    <dbReference type="NCBI Taxonomy" id="2827238"/>
    <lineage>
        <taxon>Bacteria</taxon>
        <taxon>Pseudomonadati</taxon>
        <taxon>Pseudomonadota</taxon>
        <taxon>Gammaproteobacteria</taxon>
        <taxon>Oceanospirillales</taxon>
        <taxon>Zooshikellaceae</taxon>
        <taxon>Zooshikella</taxon>
    </lineage>
</organism>
<gene>
    <name evidence="1" type="ORF">KCG35_20970</name>
</gene>
<evidence type="ECO:0008006" key="3">
    <source>
        <dbReference type="Google" id="ProtNLM"/>
    </source>
</evidence>
<keyword evidence="2" id="KW-1185">Reference proteome</keyword>
<proteinExistence type="predicted"/>
<dbReference type="EMBL" id="JAGSOY010000086">
    <property type="protein sequence ID" value="MBU2713535.1"/>
    <property type="molecule type" value="Genomic_DNA"/>
</dbReference>